<dbReference type="NCBIfam" id="NF010061">
    <property type="entry name" value="PRK13538.1"/>
    <property type="match status" value="1"/>
</dbReference>
<dbReference type="RefSeq" id="WP_274687897.1">
    <property type="nucleotide sequence ID" value="NZ_JAPMOU010000005.1"/>
</dbReference>
<dbReference type="InterPro" id="IPR003439">
    <property type="entry name" value="ABC_transporter-like_ATP-bd"/>
</dbReference>
<dbReference type="Pfam" id="PF00005">
    <property type="entry name" value="ABC_tran"/>
    <property type="match status" value="1"/>
</dbReference>
<dbReference type="SUPFAM" id="SSF52540">
    <property type="entry name" value="P-loop containing nucleoside triphosphate hydrolases"/>
    <property type="match status" value="1"/>
</dbReference>
<keyword evidence="4" id="KW-0067">ATP-binding</keyword>
<evidence type="ECO:0000313" key="8">
    <source>
        <dbReference type="EMBL" id="MDE1461534.1"/>
    </source>
</evidence>
<dbReference type="InterPro" id="IPR005895">
    <property type="entry name" value="ABC_transptr_haem_export_CcmA"/>
</dbReference>
<keyword evidence="6" id="KW-0472">Membrane</keyword>
<evidence type="ECO:0000256" key="6">
    <source>
        <dbReference type="ARBA" id="ARBA00023136"/>
    </source>
</evidence>
<dbReference type="SMART" id="SM00382">
    <property type="entry name" value="AAA"/>
    <property type="match status" value="1"/>
</dbReference>
<organism evidence="8 9">
    <name type="scientific">Spartinivicinus poritis</name>
    <dbReference type="NCBI Taxonomy" id="2994640"/>
    <lineage>
        <taxon>Bacteria</taxon>
        <taxon>Pseudomonadati</taxon>
        <taxon>Pseudomonadota</taxon>
        <taxon>Gammaproteobacteria</taxon>
        <taxon>Oceanospirillales</taxon>
        <taxon>Zooshikellaceae</taxon>
        <taxon>Spartinivicinus</taxon>
    </lineage>
</organism>
<evidence type="ECO:0000256" key="3">
    <source>
        <dbReference type="ARBA" id="ARBA00022748"/>
    </source>
</evidence>
<dbReference type="Gene3D" id="3.40.50.300">
    <property type="entry name" value="P-loop containing nucleotide triphosphate hydrolases"/>
    <property type="match status" value="1"/>
</dbReference>
<feature type="domain" description="ABC transporter" evidence="7">
    <location>
        <begin position="5"/>
        <end position="210"/>
    </location>
</feature>
<name>A0ABT5U8T6_9GAMM</name>
<evidence type="ECO:0000256" key="4">
    <source>
        <dbReference type="ARBA" id="ARBA00022840"/>
    </source>
</evidence>
<dbReference type="InterPro" id="IPR027417">
    <property type="entry name" value="P-loop_NTPase"/>
</dbReference>
<keyword evidence="9" id="KW-1185">Reference proteome</keyword>
<sequence>MPDFLSVQQLACERDDRWLFQQLSFQVNPGEIWQVEGPNGSGKTTLLRILAGLLAPQTGEVLWQGTAIQLLRASFQQSLLYTGHQVGVKAHLTPVENLSWYLGMYGDVSSQAVMEALAQVGLTGYEDVLCHHLSAGQLRRVALARLQLATQPLWILDEPFTAIDKTGVVELEQLLLEKAKAGKAIILTTHHQLNLDYQQLHHLSLLDYQAH</sequence>
<dbReference type="NCBIfam" id="TIGR01189">
    <property type="entry name" value="ccmA"/>
    <property type="match status" value="1"/>
</dbReference>
<keyword evidence="5" id="KW-1278">Translocase</keyword>
<proteinExistence type="predicted"/>
<keyword evidence="2" id="KW-0547">Nucleotide-binding</keyword>
<gene>
    <name evidence="8" type="primary">ccmA</name>
    <name evidence="8" type="ORF">ORQ98_06090</name>
</gene>
<dbReference type="InterPro" id="IPR003593">
    <property type="entry name" value="AAA+_ATPase"/>
</dbReference>
<reference evidence="8 9" key="1">
    <citation type="submission" date="2022-11" db="EMBL/GenBank/DDBJ databases">
        <title>Spartinivicinus poritis sp. nov., isolated from scleractinian coral Porites lutea.</title>
        <authorList>
            <person name="Zhang G."/>
            <person name="Cai L."/>
            <person name="Wei Q."/>
        </authorList>
    </citation>
    <scope>NUCLEOTIDE SEQUENCE [LARGE SCALE GENOMIC DNA]</scope>
    <source>
        <strain evidence="8 9">A2-2</strain>
    </source>
</reference>
<evidence type="ECO:0000256" key="5">
    <source>
        <dbReference type="ARBA" id="ARBA00022967"/>
    </source>
</evidence>
<evidence type="ECO:0000259" key="7">
    <source>
        <dbReference type="PROSITE" id="PS50893"/>
    </source>
</evidence>
<keyword evidence="1" id="KW-0813">Transport</keyword>
<comment type="caution">
    <text evidence="8">The sequence shown here is derived from an EMBL/GenBank/DDBJ whole genome shotgun (WGS) entry which is preliminary data.</text>
</comment>
<keyword evidence="3" id="KW-0201">Cytochrome c-type biogenesis</keyword>
<dbReference type="Proteomes" id="UP001528823">
    <property type="component" value="Unassembled WGS sequence"/>
</dbReference>
<dbReference type="PANTHER" id="PTHR43499">
    <property type="entry name" value="ABC TRANSPORTER I FAMILY MEMBER 1"/>
    <property type="match status" value="1"/>
</dbReference>
<accession>A0ABT5U8T6</accession>
<evidence type="ECO:0000313" key="9">
    <source>
        <dbReference type="Proteomes" id="UP001528823"/>
    </source>
</evidence>
<dbReference type="PROSITE" id="PS50893">
    <property type="entry name" value="ABC_TRANSPORTER_2"/>
    <property type="match status" value="1"/>
</dbReference>
<evidence type="ECO:0000256" key="2">
    <source>
        <dbReference type="ARBA" id="ARBA00022741"/>
    </source>
</evidence>
<dbReference type="PANTHER" id="PTHR43499:SF1">
    <property type="entry name" value="ABC TRANSPORTER I FAMILY MEMBER 1"/>
    <property type="match status" value="1"/>
</dbReference>
<evidence type="ECO:0000256" key="1">
    <source>
        <dbReference type="ARBA" id="ARBA00022448"/>
    </source>
</evidence>
<dbReference type="EMBL" id="JAPMOU010000005">
    <property type="protein sequence ID" value="MDE1461534.1"/>
    <property type="molecule type" value="Genomic_DNA"/>
</dbReference>
<protein>
    <submittedName>
        <fullName evidence="8">Cytochrome c biogenesis heme-transporting ATPase CcmA</fullName>
    </submittedName>
</protein>